<feature type="transmembrane region" description="Helical" evidence="6">
    <location>
        <begin position="243"/>
        <end position="263"/>
    </location>
</feature>
<feature type="transmembrane region" description="Helical" evidence="6">
    <location>
        <begin position="164"/>
        <end position="184"/>
    </location>
</feature>
<feature type="transmembrane region" description="Helical" evidence="6">
    <location>
        <begin position="135"/>
        <end position="158"/>
    </location>
</feature>
<evidence type="ECO:0000256" key="3">
    <source>
        <dbReference type="ARBA" id="ARBA00022692"/>
    </source>
</evidence>
<comment type="caution">
    <text evidence="8">The sequence shown here is derived from an EMBL/GenBank/DDBJ whole genome shotgun (WGS) entry which is preliminary data.</text>
</comment>
<gene>
    <name evidence="8" type="ORF">SteCoe_33074</name>
</gene>
<dbReference type="Pfam" id="PF07690">
    <property type="entry name" value="MFS_1"/>
    <property type="match status" value="1"/>
</dbReference>
<feature type="transmembrane region" description="Helical" evidence="6">
    <location>
        <begin position="40"/>
        <end position="59"/>
    </location>
</feature>
<feature type="transmembrane region" description="Helical" evidence="6">
    <location>
        <begin position="7"/>
        <end position="28"/>
    </location>
</feature>
<proteinExistence type="predicted"/>
<dbReference type="PANTHER" id="PTHR23506">
    <property type="entry name" value="GH10249P"/>
    <property type="match status" value="1"/>
</dbReference>
<dbReference type="GO" id="GO:0016020">
    <property type="term" value="C:membrane"/>
    <property type="evidence" value="ECO:0007669"/>
    <property type="project" value="UniProtKB-SubCell"/>
</dbReference>
<dbReference type="Gene3D" id="1.20.1250.20">
    <property type="entry name" value="MFS general substrate transporter like domains"/>
    <property type="match status" value="1"/>
</dbReference>
<evidence type="ECO:0000259" key="7">
    <source>
        <dbReference type="PROSITE" id="PS50850"/>
    </source>
</evidence>
<dbReference type="OrthoDB" id="431755at2759"/>
<evidence type="ECO:0000313" key="8">
    <source>
        <dbReference type="EMBL" id="OMJ69241.1"/>
    </source>
</evidence>
<dbReference type="Proteomes" id="UP000187209">
    <property type="component" value="Unassembled WGS sequence"/>
</dbReference>
<sequence>MSDKVLLGLYGLGMIGPSIQSILAPFFPLVAHKKNISDKMIGTIFGIQPLIAGICSPIYGMILSKYGRKKIILTAAFLMILSALAFAIAPTFDGDTFISVCLLSRFFQGVGGSGIATSIVAIFSTSYRERLEEIFGIQQSLTGVSLIIGPLIGMGLFAIGGFSFMLYCFAAIFFVGFAYLLIVLPPDEDVIDTKNPVSWIQMLRVKSVLMDFFAICVAYGSLGALEPILQGFLQDTYKIKDEYVAIFFVIPSLAFPLTVVVMRKCMQRFSAKGKICLGLILISISTQLIGPASFTLLPSNLFMTITSILFIGSGIAMVMIPSLNDMVEDATKKISDVRPALISDRVSGLIALAMYVGKATSGPFAGALRDNMSFGDALSIVGFIILAYMIVYGIVAGGFNELAGRRQVNKTDSLLLEKEMVENRKKSFYLLEEDDV</sequence>
<keyword evidence="4 6" id="KW-1133">Transmembrane helix</keyword>
<feature type="transmembrane region" description="Helical" evidence="6">
    <location>
        <begin position="377"/>
        <end position="399"/>
    </location>
</feature>
<dbReference type="SUPFAM" id="SSF103473">
    <property type="entry name" value="MFS general substrate transporter"/>
    <property type="match status" value="1"/>
</dbReference>
<dbReference type="PANTHER" id="PTHR23506:SF26">
    <property type="entry name" value="MFS-TYPE TRANSPORTER SLC18B1"/>
    <property type="match status" value="1"/>
</dbReference>
<dbReference type="PROSITE" id="PS50850">
    <property type="entry name" value="MFS"/>
    <property type="match status" value="1"/>
</dbReference>
<keyword evidence="2" id="KW-0813">Transport</keyword>
<dbReference type="InterPro" id="IPR050930">
    <property type="entry name" value="MFS_Vesicular_Transporter"/>
</dbReference>
<dbReference type="GO" id="GO:0022857">
    <property type="term" value="F:transmembrane transporter activity"/>
    <property type="evidence" value="ECO:0007669"/>
    <property type="project" value="InterPro"/>
</dbReference>
<reference evidence="8 9" key="1">
    <citation type="submission" date="2016-11" db="EMBL/GenBank/DDBJ databases">
        <title>The macronuclear genome of Stentor coeruleus: a giant cell with tiny introns.</title>
        <authorList>
            <person name="Slabodnick M."/>
            <person name="Ruby J.G."/>
            <person name="Reiff S.B."/>
            <person name="Swart E.C."/>
            <person name="Gosai S."/>
            <person name="Prabakaran S."/>
            <person name="Witkowska E."/>
            <person name="Larue G.E."/>
            <person name="Fisher S."/>
            <person name="Freeman R.M."/>
            <person name="Gunawardena J."/>
            <person name="Chu W."/>
            <person name="Stover N.A."/>
            <person name="Gregory B.D."/>
            <person name="Nowacki M."/>
            <person name="Derisi J."/>
            <person name="Roy S.W."/>
            <person name="Marshall W.F."/>
            <person name="Sood P."/>
        </authorList>
    </citation>
    <scope>NUCLEOTIDE SEQUENCE [LARGE SCALE GENOMIC DNA]</scope>
    <source>
        <strain evidence="8">WM001</strain>
    </source>
</reference>
<keyword evidence="9" id="KW-1185">Reference proteome</keyword>
<feature type="transmembrane region" description="Helical" evidence="6">
    <location>
        <begin position="205"/>
        <end position="223"/>
    </location>
</feature>
<dbReference type="InterPro" id="IPR020846">
    <property type="entry name" value="MFS_dom"/>
</dbReference>
<feature type="transmembrane region" description="Helical" evidence="6">
    <location>
        <begin position="300"/>
        <end position="320"/>
    </location>
</feature>
<evidence type="ECO:0000256" key="6">
    <source>
        <dbReference type="SAM" id="Phobius"/>
    </source>
</evidence>
<feature type="transmembrane region" description="Helical" evidence="6">
    <location>
        <begin position="97"/>
        <end position="123"/>
    </location>
</feature>
<organism evidence="8 9">
    <name type="scientific">Stentor coeruleus</name>
    <dbReference type="NCBI Taxonomy" id="5963"/>
    <lineage>
        <taxon>Eukaryota</taxon>
        <taxon>Sar</taxon>
        <taxon>Alveolata</taxon>
        <taxon>Ciliophora</taxon>
        <taxon>Postciliodesmatophora</taxon>
        <taxon>Heterotrichea</taxon>
        <taxon>Heterotrichida</taxon>
        <taxon>Stentoridae</taxon>
        <taxon>Stentor</taxon>
    </lineage>
</organism>
<evidence type="ECO:0000256" key="4">
    <source>
        <dbReference type="ARBA" id="ARBA00022989"/>
    </source>
</evidence>
<dbReference type="AlphaFoldDB" id="A0A1R2AXI5"/>
<keyword evidence="3 6" id="KW-0812">Transmembrane</keyword>
<dbReference type="InterPro" id="IPR011701">
    <property type="entry name" value="MFS"/>
</dbReference>
<accession>A0A1R2AXI5</accession>
<feature type="transmembrane region" description="Helical" evidence="6">
    <location>
        <begin position="340"/>
        <end position="357"/>
    </location>
</feature>
<name>A0A1R2AXI5_9CILI</name>
<evidence type="ECO:0000256" key="2">
    <source>
        <dbReference type="ARBA" id="ARBA00022448"/>
    </source>
</evidence>
<feature type="transmembrane region" description="Helical" evidence="6">
    <location>
        <begin position="275"/>
        <end position="294"/>
    </location>
</feature>
<feature type="domain" description="Major facilitator superfamily (MFS) profile" evidence="7">
    <location>
        <begin position="1"/>
        <end position="405"/>
    </location>
</feature>
<dbReference type="InterPro" id="IPR036259">
    <property type="entry name" value="MFS_trans_sf"/>
</dbReference>
<comment type="subcellular location">
    <subcellularLocation>
        <location evidence="1">Membrane</location>
        <topology evidence="1">Multi-pass membrane protein</topology>
    </subcellularLocation>
</comment>
<keyword evidence="5 6" id="KW-0472">Membrane</keyword>
<evidence type="ECO:0000256" key="1">
    <source>
        <dbReference type="ARBA" id="ARBA00004141"/>
    </source>
</evidence>
<feature type="transmembrane region" description="Helical" evidence="6">
    <location>
        <begin position="71"/>
        <end position="91"/>
    </location>
</feature>
<evidence type="ECO:0000313" key="9">
    <source>
        <dbReference type="Proteomes" id="UP000187209"/>
    </source>
</evidence>
<dbReference type="EMBL" id="MPUH01001222">
    <property type="protein sequence ID" value="OMJ69241.1"/>
    <property type="molecule type" value="Genomic_DNA"/>
</dbReference>
<protein>
    <recommendedName>
        <fullName evidence="7">Major facilitator superfamily (MFS) profile domain-containing protein</fullName>
    </recommendedName>
</protein>
<evidence type="ECO:0000256" key="5">
    <source>
        <dbReference type="ARBA" id="ARBA00023136"/>
    </source>
</evidence>